<sequence>MRTEADFVVIGGGIVGLSVAHGLLGRGKSVICLDGSDTDFRASRGNFGLVWVQGKGINAPHYAAWSQMAVREYPEFVANLTEDTGIEVSLQQTGGYEYFSDPEAMDERLNQFKSLKKALGGDYPVEVLSAEDIRKEEPMVDGETVGATFYPHDGHVNPLQLLQALAESCQKRGLAHYLGERLTAVSQNGDGFHLQTEKGLEVSAAKVVLCAGLGAKVLGPMFGFKGLVRPQRGQVLVTEKLPPVINRPSVTIRQVNEGAIQIGDSKEEVGFNDNETQAQMARIASKAIKIMPKLAQLRLVRSWGALRVMSPDGLPVYQHSKTMPGAFLVTCHSGITLSATHSRNLSRWLVGAESAPDLSAFSEDRFNV</sequence>
<dbReference type="PANTHER" id="PTHR13847">
    <property type="entry name" value="SARCOSINE DEHYDROGENASE-RELATED"/>
    <property type="match status" value="1"/>
</dbReference>
<protein>
    <submittedName>
        <fullName evidence="3">FAD dependent oxidoreductase</fullName>
        <ecNumber evidence="3">1.-.-.-</ecNumber>
    </submittedName>
</protein>
<dbReference type="Gene3D" id="3.50.50.60">
    <property type="entry name" value="FAD/NAD(P)-binding domain"/>
    <property type="match status" value="1"/>
</dbReference>
<evidence type="ECO:0000313" key="4">
    <source>
        <dbReference type="Proteomes" id="UP000007460"/>
    </source>
</evidence>
<dbReference type="Proteomes" id="UP000007460">
    <property type="component" value="Chromosome"/>
</dbReference>
<evidence type="ECO:0000313" key="3">
    <source>
        <dbReference type="EMBL" id="ADE39766.1"/>
    </source>
</evidence>
<dbReference type="InterPro" id="IPR036188">
    <property type="entry name" value="FAD/NAD-bd_sf"/>
</dbReference>
<feature type="domain" description="FAD dependent oxidoreductase" evidence="2">
    <location>
        <begin position="6"/>
        <end position="343"/>
    </location>
</feature>
<dbReference type="SUPFAM" id="SSF51905">
    <property type="entry name" value="FAD/NAD(P)-binding domain"/>
    <property type="match status" value="1"/>
</dbReference>
<dbReference type="EC" id="1.-.-.-" evidence="3"/>
<dbReference type="Gene3D" id="3.30.9.10">
    <property type="entry name" value="D-Amino Acid Oxidase, subunit A, domain 2"/>
    <property type="match status" value="1"/>
</dbReference>
<dbReference type="STRING" id="488538.SAR116_1523"/>
<dbReference type="GO" id="GO:0005737">
    <property type="term" value="C:cytoplasm"/>
    <property type="evidence" value="ECO:0007669"/>
    <property type="project" value="TreeGrafter"/>
</dbReference>
<dbReference type="AlphaFoldDB" id="D5BU19"/>
<accession>D5BU19</accession>
<organism evidence="3 4">
    <name type="scientific">Puniceispirillum marinum (strain IMCC1322)</name>
    <dbReference type="NCBI Taxonomy" id="488538"/>
    <lineage>
        <taxon>Bacteria</taxon>
        <taxon>Pseudomonadati</taxon>
        <taxon>Pseudomonadota</taxon>
        <taxon>Alphaproteobacteria</taxon>
        <taxon>Candidatus Puniceispirillales</taxon>
        <taxon>Candidatus Puniceispirillaceae</taxon>
        <taxon>Candidatus Puniceispirillum</taxon>
    </lineage>
</organism>
<dbReference type="EMBL" id="CP001751">
    <property type="protein sequence ID" value="ADE39766.1"/>
    <property type="molecule type" value="Genomic_DNA"/>
</dbReference>
<keyword evidence="4" id="KW-1185">Reference proteome</keyword>
<dbReference type="HOGENOM" id="CLU_007884_4_3_5"/>
<keyword evidence="1 3" id="KW-0560">Oxidoreductase</keyword>
<dbReference type="GO" id="GO:0016491">
    <property type="term" value="F:oxidoreductase activity"/>
    <property type="evidence" value="ECO:0007669"/>
    <property type="project" value="UniProtKB-KW"/>
</dbReference>
<name>D5BU19_PUNMI</name>
<evidence type="ECO:0000259" key="2">
    <source>
        <dbReference type="Pfam" id="PF01266"/>
    </source>
</evidence>
<dbReference type="RefSeq" id="WP_013046393.1">
    <property type="nucleotide sequence ID" value="NC_014010.1"/>
</dbReference>
<dbReference type="InterPro" id="IPR006076">
    <property type="entry name" value="FAD-dep_OxRdtase"/>
</dbReference>
<dbReference type="KEGG" id="apb:SAR116_1523"/>
<dbReference type="eggNOG" id="COG0665">
    <property type="taxonomic scope" value="Bacteria"/>
</dbReference>
<reference evidence="3 4" key="1">
    <citation type="journal article" date="2010" name="J. Bacteriol.">
        <title>Complete genome sequence of "Candidatus Puniceispirillum marinum" IMCC1322, a representative of the SAR116 clade in the Alphaproteobacteria.</title>
        <authorList>
            <person name="Oh H.M."/>
            <person name="Kwon K.K."/>
            <person name="Kang I."/>
            <person name="Kang S.G."/>
            <person name="Lee J.H."/>
            <person name="Kim S.J."/>
            <person name="Cho J.C."/>
        </authorList>
    </citation>
    <scope>NUCLEOTIDE SEQUENCE [LARGE SCALE GENOMIC DNA]</scope>
    <source>
        <strain evidence="3 4">IMCC1322</strain>
    </source>
</reference>
<evidence type="ECO:0000256" key="1">
    <source>
        <dbReference type="ARBA" id="ARBA00023002"/>
    </source>
</evidence>
<gene>
    <name evidence="3" type="ordered locus">SAR116_1523</name>
</gene>
<proteinExistence type="predicted"/>
<dbReference type="OrthoDB" id="6949587at2"/>
<dbReference type="Pfam" id="PF01266">
    <property type="entry name" value="DAO"/>
    <property type="match status" value="1"/>
</dbReference>
<dbReference type="SUPFAM" id="SSF54373">
    <property type="entry name" value="FAD-linked reductases, C-terminal domain"/>
    <property type="match status" value="1"/>
</dbReference>